<comment type="subcellular location">
    <subcellularLocation>
        <location evidence="2">Plastid</location>
        <location evidence="2">Chloroplast</location>
    </subcellularLocation>
</comment>
<evidence type="ECO:0000256" key="9">
    <source>
        <dbReference type="ARBA" id="ARBA00050853"/>
    </source>
</evidence>
<dbReference type="GO" id="GO:0009686">
    <property type="term" value="P:gibberellin biosynthetic process"/>
    <property type="evidence" value="ECO:0007669"/>
    <property type="project" value="TreeGrafter"/>
</dbReference>
<evidence type="ECO:0000256" key="6">
    <source>
        <dbReference type="ARBA" id="ARBA00022842"/>
    </source>
</evidence>
<keyword evidence="7" id="KW-0456">Lyase</keyword>
<evidence type="ECO:0000313" key="14">
    <source>
        <dbReference type="EMBL" id="AKP96362.1"/>
    </source>
</evidence>
<evidence type="ECO:0000256" key="11">
    <source>
        <dbReference type="ARBA" id="ARBA00066670"/>
    </source>
</evidence>
<organism evidence="14">
    <name type="scientific">Grindelia hirsutula</name>
    <dbReference type="NCBI Taxonomy" id="1114741"/>
    <lineage>
        <taxon>Eukaryota</taxon>
        <taxon>Viridiplantae</taxon>
        <taxon>Streptophyta</taxon>
        <taxon>Embryophyta</taxon>
        <taxon>Tracheophyta</taxon>
        <taxon>Spermatophyta</taxon>
        <taxon>Magnoliopsida</taxon>
        <taxon>eudicotyledons</taxon>
        <taxon>Gunneridae</taxon>
        <taxon>Pentapetalae</taxon>
        <taxon>asterids</taxon>
        <taxon>campanulids</taxon>
        <taxon>Asterales</taxon>
        <taxon>Asteraceae</taxon>
        <taxon>Asteroideae</taxon>
        <taxon>Astereae</taxon>
        <taxon>North American clade</taxon>
        <taxon>Machaerantherinae</taxon>
        <taxon>Grindelia</taxon>
    </lineage>
</organism>
<dbReference type="Gene3D" id="1.50.10.160">
    <property type="match status" value="1"/>
</dbReference>
<feature type="domain" description="Terpene synthase metal-binding" evidence="13">
    <location>
        <begin position="490"/>
        <end position="726"/>
    </location>
</feature>
<dbReference type="Pfam" id="PF01397">
    <property type="entry name" value="Terpene_synth"/>
    <property type="match status" value="1"/>
</dbReference>
<proteinExistence type="evidence at transcript level"/>
<dbReference type="Gene3D" id="1.10.600.10">
    <property type="entry name" value="Farnesyl Diphosphate Synthase"/>
    <property type="match status" value="1"/>
</dbReference>
<dbReference type="PANTHER" id="PTHR31739">
    <property type="entry name" value="ENT-COPALYL DIPHOSPHATE SYNTHASE, CHLOROPLASTIC"/>
    <property type="match status" value="1"/>
</dbReference>
<dbReference type="InterPro" id="IPR036965">
    <property type="entry name" value="Terpene_synth_N_sf"/>
</dbReference>
<keyword evidence="5" id="KW-0479">Metal-binding</keyword>
<dbReference type="FunFam" id="1.10.600.10:FF:000005">
    <property type="entry name" value="Ent-kaur-16-ene synthase, chloroplastic"/>
    <property type="match status" value="1"/>
</dbReference>
<dbReference type="AlphaFoldDB" id="A0A0H4SPM5"/>
<dbReference type="PANTHER" id="PTHR31739:SF3">
    <property type="entry name" value="ENT-KAUR-16-ENE SYNTHASE, CHLOROPLASTIC"/>
    <property type="match status" value="1"/>
</dbReference>
<feature type="domain" description="Terpene synthase N-terminal" evidence="12">
    <location>
        <begin position="221"/>
        <end position="418"/>
    </location>
</feature>
<dbReference type="SFLD" id="SFLDG01014">
    <property type="entry name" value="Terpene_Cyclase_Like_1_N-term"/>
    <property type="match status" value="1"/>
</dbReference>
<dbReference type="SUPFAM" id="SSF48576">
    <property type="entry name" value="Terpenoid synthases"/>
    <property type="match status" value="1"/>
</dbReference>
<evidence type="ECO:0000256" key="8">
    <source>
        <dbReference type="ARBA" id="ARBA00037909"/>
    </source>
</evidence>
<dbReference type="InterPro" id="IPR001906">
    <property type="entry name" value="Terpene_synth_N"/>
</dbReference>
<dbReference type="GO" id="GO:0009899">
    <property type="term" value="F:ent-kaurene synthase activity"/>
    <property type="evidence" value="ECO:0007669"/>
    <property type="project" value="UniProtKB-EC"/>
</dbReference>
<dbReference type="Gene3D" id="1.50.10.130">
    <property type="entry name" value="Terpene synthase, N-terminal domain"/>
    <property type="match status" value="1"/>
</dbReference>
<dbReference type="EC" id="4.2.3.19" evidence="11"/>
<comment type="catalytic activity">
    <reaction evidence="9">
        <text>ent-copalyl diphosphate = ent-kaur-16-ene + diphosphate</text>
        <dbReference type="Rhea" id="RHEA:22220"/>
        <dbReference type="ChEBI" id="CHEBI:15415"/>
        <dbReference type="ChEBI" id="CHEBI:33019"/>
        <dbReference type="ChEBI" id="CHEBI:58553"/>
        <dbReference type="EC" id="4.2.3.19"/>
    </reaction>
    <physiologicalReaction direction="left-to-right" evidence="9">
        <dbReference type="Rhea" id="RHEA:22221"/>
    </physiologicalReaction>
</comment>
<dbReference type="SMR" id="A0A0H4SPM5"/>
<comment type="pathway">
    <text evidence="8">Plant hormone biosynthesis; gibberellin biosynthesis.</text>
</comment>
<evidence type="ECO:0000256" key="7">
    <source>
        <dbReference type="ARBA" id="ARBA00023239"/>
    </source>
</evidence>
<evidence type="ECO:0000259" key="12">
    <source>
        <dbReference type="Pfam" id="PF01397"/>
    </source>
</evidence>
<dbReference type="InterPro" id="IPR044814">
    <property type="entry name" value="Terpene_cyclase_plant_C1"/>
</dbReference>
<dbReference type="InterPro" id="IPR008930">
    <property type="entry name" value="Terpenoid_cyclase/PrenylTrfase"/>
</dbReference>
<dbReference type="EMBL" id="KR089903">
    <property type="protein sequence ID" value="AKP96362.1"/>
    <property type="molecule type" value="mRNA"/>
</dbReference>
<evidence type="ECO:0000256" key="3">
    <source>
        <dbReference type="ARBA" id="ARBA00004972"/>
    </source>
</evidence>
<evidence type="ECO:0000256" key="2">
    <source>
        <dbReference type="ARBA" id="ARBA00004229"/>
    </source>
</evidence>
<accession>A0A0H4SPM5</accession>
<comment type="cofactor">
    <cofactor evidence="1">
        <name>Mg(2+)</name>
        <dbReference type="ChEBI" id="CHEBI:18420"/>
    </cofactor>
</comment>
<dbReference type="CDD" id="cd00684">
    <property type="entry name" value="Terpene_cyclase_plant_C1"/>
    <property type="match status" value="1"/>
</dbReference>
<comment type="pathway">
    <text evidence="3">Hormone biosynthesis.</text>
</comment>
<comment type="similarity">
    <text evidence="4">Belongs to the terpene synthase family.</text>
</comment>
<dbReference type="InterPro" id="IPR050148">
    <property type="entry name" value="Terpene_synthase-like"/>
</dbReference>
<dbReference type="Pfam" id="PF03936">
    <property type="entry name" value="Terpene_synth_C"/>
    <property type="match status" value="1"/>
</dbReference>
<dbReference type="GO" id="GO:0000287">
    <property type="term" value="F:magnesium ion binding"/>
    <property type="evidence" value="ECO:0007669"/>
    <property type="project" value="InterPro"/>
</dbReference>
<name>A0A0H4SPM5_9ASTR</name>
<dbReference type="InterPro" id="IPR008949">
    <property type="entry name" value="Isoprenoid_synthase_dom_sf"/>
</dbReference>
<dbReference type="SUPFAM" id="SSF48239">
    <property type="entry name" value="Terpenoid cyclases/Protein prenyltransferases"/>
    <property type="match status" value="2"/>
</dbReference>
<dbReference type="GO" id="GO:0033332">
    <property type="term" value="P:ent-kaurene biosynthetic process"/>
    <property type="evidence" value="ECO:0007669"/>
    <property type="project" value="UniProtKB-ARBA"/>
</dbReference>
<dbReference type="FunFam" id="1.50.10.130:FF:000002">
    <property type="entry name" value="Ent-copalyl diphosphate synthase, chloroplastic"/>
    <property type="match status" value="1"/>
</dbReference>
<protein>
    <recommendedName>
        <fullName evidence="11">ent-kaurene synthase</fullName>
        <ecNumber evidence="11">4.2.3.19</ecNumber>
    </recommendedName>
</protein>
<evidence type="ECO:0000256" key="1">
    <source>
        <dbReference type="ARBA" id="ARBA00001946"/>
    </source>
</evidence>
<dbReference type="FunFam" id="1.50.10.160:FF:000002">
    <property type="entry name" value="cis-abienol synthase, chloroplastic"/>
    <property type="match status" value="1"/>
</dbReference>
<evidence type="ECO:0000256" key="4">
    <source>
        <dbReference type="ARBA" id="ARBA00006333"/>
    </source>
</evidence>
<evidence type="ECO:0000256" key="10">
    <source>
        <dbReference type="ARBA" id="ARBA00057365"/>
    </source>
</evidence>
<sequence length="795" mass="90635">MVISQSMSAVGAVPSSPKADRSWALSALHMASSHVAQANPMVQTLDMTKERIRKLFNNMELSVSPYDTAWVAMVPSPESPKSPRFPQCLNWLMDNQLKDGSWGIFHHNQPLTKDSLSSTLACIVALKRWNVGEDQINKGLHFIDSNFAAATDKRQPSPFGFDIIFPGMLKYAKYLNIDLPLNDTDLSLLLHGRASELQRCGSKEKEAYLAYISEGLENFHDWNTVMKYQMKNGSVLNSPSATAAVLIHRQNNGCLSYLTSLLNKFGNAVPTIYPIDLYLRLSMVDTLQKLGIAQHFRVEIQDVLDETYRCWVQKDEQIFTDVVTCALAFRVLRISGYEVSSDPLTEITKEGDYMNAPEDEEPFKDIYSALEVHRASQIMYQEELTLGERVLRSSDFLIQRLSAEAVPSNIHKEVEHALKFPFNGCLERISARRNIEHYNIDNTRILKTTYRSSNTGNQDYLRLAVEDFNACQSIYRREVESLERWVVENRLNQLKFARQKTAYCYFSVAATLSSPELSDARISWAKNAILTTVVDDFFDVGGSMDELANLIQCVEKWNVNVETDCCSETVRIVFLALKDAICWIGGAAFKWQGRDITSHVIQIWLDLMKSMWREAIWTKDAYMPTINEYMENAYVSFALGPIVLPALYFIGPILSEETVQSSEYHYLFELMSTQGRLLNDIQSFKREFKEGKFNAVALHMSREKSGIVQEEVVEEMKTLVETKRREMIKLVLEAKGSIVPRACKDAFWNMCNVVKLFYATDDGFTGNAIHDIVKQVIYEPVSHPLMFMNGRKEHP</sequence>
<dbReference type="GO" id="GO:0009507">
    <property type="term" value="C:chloroplast"/>
    <property type="evidence" value="ECO:0007669"/>
    <property type="project" value="UniProtKB-SubCell"/>
</dbReference>
<keyword evidence="6" id="KW-0460">Magnesium</keyword>
<dbReference type="InterPro" id="IPR005630">
    <property type="entry name" value="Terpene_synthase_metal-bd"/>
</dbReference>
<reference evidence="14" key="1">
    <citation type="journal article" date="2015" name="Plant J.">
        <title>Exploring diterpene metabolism in non-model species: transcriptome-enabled discovery and functional characterization of labda-7,13E-dienyl diphosphate synthase from Grindelia robusta.</title>
        <authorList>
            <person name="Zerbe P."/>
            <person name="Rodriguez S.M."/>
            <person name="Mafu S."/>
            <person name="Chiang A."/>
            <person name="Sandhu H.K."/>
            <person name="O'Neil-Johnson M."/>
            <person name="Starks C.M."/>
            <person name="Bohlmann J."/>
        </authorList>
    </citation>
    <scope>NUCLEOTIDE SEQUENCE</scope>
</reference>
<dbReference type="BRENDA" id="4.2.3.19">
    <property type="organism ID" value="15344"/>
</dbReference>
<evidence type="ECO:0000256" key="5">
    <source>
        <dbReference type="ARBA" id="ARBA00022723"/>
    </source>
</evidence>
<comment type="function">
    <text evidence="10">Involved in the biosynthesis of ent-kaurene diterpenoids natural products such as oridonin, miltiradiene, eriocalyxin B and nezukol, known to exhibit antitumor, anti-inflammatory and antibacterial activities, and in the production of gibberellins phytohormones. Catalyzes the conversion of ent-copalyl diphosphate (ent-CPP) to ent-kaurene.</text>
</comment>
<evidence type="ECO:0000259" key="13">
    <source>
        <dbReference type="Pfam" id="PF03936"/>
    </source>
</evidence>